<keyword evidence="4" id="KW-1185">Reference proteome</keyword>
<feature type="region of interest" description="Disordered" evidence="1">
    <location>
        <begin position="24"/>
        <end position="74"/>
    </location>
</feature>
<evidence type="ECO:0000256" key="1">
    <source>
        <dbReference type="SAM" id="MobiDB-lite"/>
    </source>
</evidence>
<feature type="region of interest" description="Disordered" evidence="1">
    <location>
        <begin position="422"/>
        <end position="442"/>
    </location>
</feature>
<evidence type="ECO:0008006" key="5">
    <source>
        <dbReference type="Google" id="ProtNLM"/>
    </source>
</evidence>
<dbReference type="Proteomes" id="UP000295083">
    <property type="component" value="Unassembled WGS sequence"/>
</dbReference>
<evidence type="ECO:0000256" key="2">
    <source>
        <dbReference type="SAM" id="SignalP"/>
    </source>
</evidence>
<feature type="region of interest" description="Disordered" evidence="1">
    <location>
        <begin position="487"/>
        <end position="518"/>
    </location>
</feature>
<name>A0A4R8QLC8_9PEZI</name>
<feature type="compositionally biased region" description="Low complexity" evidence="1">
    <location>
        <begin position="493"/>
        <end position="506"/>
    </location>
</feature>
<comment type="caution">
    <text evidence="3">The sequence shown here is derived from an EMBL/GenBank/DDBJ whole genome shotgun (WGS) entry which is preliminary data.</text>
</comment>
<organism evidence="3 4">
    <name type="scientific">Colletotrichum spinosum</name>
    <dbReference type="NCBI Taxonomy" id="1347390"/>
    <lineage>
        <taxon>Eukaryota</taxon>
        <taxon>Fungi</taxon>
        <taxon>Dikarya</taxon>
        <taxon>Ascomycota</taxon>
        <taxon>Pezizomycotina</taxon>
        <taxon>Sordariomycetes</taxon>
        <taxon>Hypocreomycetidae</taxon>
        <taxon>Glomerellales</taxon>
        <taxon>Glomerellaceae</taxon>
        <taxon>Colletotrichum</taxon>
        <taxon>Colletotrichum orbiculare species complex</taxon>
    </lineage>
</organism>
<reference evidence="3 4" key="1">
    <citation type="submission" date="2018-11" db="EMBL/GenBank/DDBJ databases">
        <title>Genome sequence and assembly of Colletotrichum spinosum.</title>
        <authorList>
            <person name="Gan P."/>
            <person name="Shirasu K."/>
        </authorList>
    </citation>
    <scope>NUCLEOTIDE SEQUENCE [LARGE SCALE GENOMIC DNA]</scope>
    <source>
        <strain evidence="3 4">CBS 515.97</strain>
    </source>
</reference>
<dbReference type="AlphaFoldDB" id="A0A4R8QLC8"/>
<feature type="region of interest" description="Disordered" evidence="1">
    <location>
        <begin position="384"/>
        <end position="409"/>
    </location>
</feature>
<keyword evidence="2" id="KW-0732">Signal</keyword>
<evidence type="ECO:0000313" key="3">
    <source>
        <dbReference type="EMBL" id="TDZ37144.1"/>
    </source>
</evidence>
<protein>
    <recommendedName>
        <fullName evidence="5">Cas1p-like protein</fullName>
    </recommendedName>
</protein>
<proteinExistence type="predicted"/>
<feature type="chain" id="PRO_5020733364" description="Cas1p-like protein" evidence="2">
    <location>
        <begin position="20"/>
        <end position="557"/>
    </location>
</feature>
<sequence length="557" mass="55222">MHLKHAVAALAMLSSLVAAAPAQDAKRADRAGQNQDQKQNQNNNNNNNGKNNGGQNRNNGNNNNNKGNGKGDVTIIQNINKPNIIVVQENVDKINDLQRQNERELAALVQAQLALAAQLQTVKDNIRVNHFKAQFPQANVVIVTVTGLVDNRGQGQGNQRYLVNQLLADNGRPDKQMLVMVMDPTPLQLSTPKAASSKSDFFGAARVAMESDTATILNRNANFSATTASATDSTVRLAAFDQAAPFGQVGQSVILPAGTQAPRLSLSVPDPAAIILPNQQSVFVESAGSFLSDCASSAANAASSNPALAGAAANIFSSFQQIAAAQLAGLSGLGIFNNSGQVQAGGVPLGAIAVGANQGQAIQSPAQVAIPPQAAPIPPAAILAGANQGQGGQPAAAVSPPSGAAPQPPAAILASANQAPPAAVQPPLNAAAPASPAAVSPGALPAAAQPIAAVPPQGNTGSGVLIIGSSPGGAAALTPAAQPPSVLVSGANQAPPAQPVAVSPAQGNRGSGGSGVVVIGSSPGGAAALIPAAQPPAVLVAGAKQAQPAIPSSPPPS</sequence>
<feature type="signal peptide" evidence="2">
    <location>
        <begin position="1"/>
        <end position="19"/>
    </location>
</feature>
<feature type="compositionally biased region" description="Low complexity" evidence="1">
    <location>
        <begin position="31"/>
        <end position="67"/>
    </location>
</feature>
<accession>A0A4R8QLC8</accession>
<evidence type="ECO:0000313" key="4">
    <source>
        <dbReference type="Proteomes" id="UP000295083"/>
    </source>
</evidence>
<gene>
    <name evidence="3" type="ORF">C8035_v008979</name>
</gene>
<dbReference type="EMBL" id="QAPG01000026">
    <property type="protein sequence ID" value="TDZ37144.1"/>
    <property type="molecule type" value="Genomic_DNA"/>
</dbReference>